<keyword evidence="6 15" id="KW-0347">Helicase</keyword>
<dbReference type="GO" id="GO:0003677">
    <property type="term" value="F:DNA binding"/>
    <property type="evidence" value="ECO:0007669"/>
    <property type="project" value="UniProtKB-KW"/>
</dbReference>
<evidence type="ECO:0000256" key="9">
    <source>
        <dbReference type="ARBA" id="ARBA00023125"/>
    </source>
</evidence>
<sequence>MSILNEIKKNINANYFISASAGTGKTYTITNYYVFILEEYEKLNYPEIIDKIVVVTFTRKAASEMKERILETVKRKVVEAKKSKNQKIIKYWENVNNNLTRAIISTIDSFCQRILKEENLNVSIDPNFTIISDAKAAKLIEKSVYLTLKYIFELYDNNKTTVTTNLLAKRKEKIETYLKELLNYKNGLKILFEKMKNLNAMEELLEKTLINWRTEMKKSTISDKLFKVAKDDSEALVAFKLISLISKELYEGFTVDNFEFDFKGVLEKTLEVLEIDHIKEKYKNKFKYIIVDEFQDTNYLQKELFEKLHSENNYVFYVGDRKQSIYRFRGSDVSVFLETLQEFEEKSDEKYKILALRDNYRSNKHLVNFFNFIVKEKLFNKHIAEKTEKHEVFKSIYPNLYEKLWFDKNDISNAKILQGGVVPGINQKTGGRIKYVLIKLKENEDKIKKEAEVAAYLISKLVGKKLCTKNNENHIITYNDFVILRSRIANAEEIYSEVFKKYGIPLYIIGGKNFYKRLEIKTILNALNAIQNPNNNFYFTQFFFSPLVSGTFKDYNKIIQENNGEPLFQTAKHLNFSNNISHALKTLEKYAELKYYISPTEVLRNLIEELNYFEKLTQFQDYKTAILNVRKLLSEASSMDQLATSFSELIKLIQKLSETSEGEATIEDETSNSVKLMSIHASKGLEFKIVILGDLLDTKKDNKSKNGVQFTNTKTKRYYILEKFLEEFRNSENTEILDAIKLFNLNDVYDETELQRKLYVAITRASEIFIPLIFPEIDSYSGKFLKLTESEIEELKNNHTGSLEFIEIENIEIEKTENKSDEILGEIPQKNLRDLRNLAYKSYISPTTIYSFLGKQKELELTEEEEKVYNFDNLFLEETFEGTDIHQKLSTVETLSQLKNLEDSGILKVNISSKLQELFENSTVFSEWRLAKPFKFKGRNYILFGIPDKVFKKNNNFYIVDFKHTKLHDQEKLEKYVFQIQFYMFLLNDFGNVIKGYIVSTKTGEIIDVVPPNDTFKNTIEKLIEEYEKVVT</sequence>
<keyword evidence="11" id="KW-0413">Isomerase</keyword>
<evidence type="ECO:0000256" key="2">
    <source>
        <dbReference type="ARBA" id="ARBA00022722"/>
    </source>
</evidence>
<keyword evidence="8 15" id="KW-0067">ATP-binding</keyword>
<dbReference type="PANTHER" id="PTHR11070">
    <property type="entry name" value="UVRD / RECB / PCRA DNA HELICASE FAMILY MEMBER"/>
    <property type="match status" value="1"/>
</dbReference>
<dbReference type="GO" id="GO:0004527">
    <property type="term" value="F:exonuclease activity"/>
    <property type="evidence" value="ECO:0007669"/>
    <property type="project" value="UniProtKB-KW"/>
</dbReference>
<feature type="domain" description="UvrD-like helicase ATP-binding" evidence="16">
    <location>
        <begin position="1"/>
        <end position="363"/>
    </location>
</feature>
<evidence type="ECO:0000256" key="4">
    <source>
        <dbReference type="ARBA" id="ARBA00022763"/>
    </source>
</evidence>
<evidence type="ECO:0000256" key="5">
    <source>
        <dbReference type="ARBA" id="ARBA00022801"/>
    </source>
</evidence>
<evidence type="ECO:0000256" key="6">
    <source>
        <dbReference type="ARBA" id="ARBA00022806"/>
    </source>
</evidence>
<evidence type="ECO:0000256" key="15">
    <source>
        <dbReference type="PROSITE-ProRule" id="PRU00560"/>
    </source>
</evidence>
<evidence type="ECO:0000259" key="17">
    <source>
        <dbReference type="PROSITE" id="PS51217"/>
    </source>
</evidence>
<dbReference type="InterPro" id="IPR014016">
    <property type="entry name" value="UvrD-like_ATP-bd"/>
</dbReference>
<dbReference type="PANTHER" id="PTHR11070:SF67">
    <property type="entry name" value="DNA 3'-5' HELICASE"/>
    <property type="match status" value="1"/>
</dbReference>
<dbReference type="PROSITE" id="PS51198">
    <property type="entry name" value="UVRD_HELICASE_ATP_BIND"/>
    <property type="match status" value="1"/>
</dbReference>
<dbReference type="SUPFAM" id="SSF52540">
    <property type="entry name" value="P-loop containing nucleoside triphosphate hydrolases"/>
    <property type="match status" value="1"/>
</dbReference>
<feature type="binding site" evidence="15">
    <location>
        <begin position="19"/>
        <end position="26"/>
    </location>
    <ligand>
        <name>ATP</name>
        <dbReference type="ChEBI" id="CHEBI:30616"/>
    </ligand>
</feature>
<comment type="catalytic activity">
    <reaction evidence="12">
        <text>Couples ATP hydrolysis with the unwinding of duplex DNA by translocating in the 3'-5' direction.</text>
        <dbReference type="EC" id="5.6.2.4"/>
    </reaction>
</comment>
<comment type="catalytic activity">
    <reaction evidence="14">
        <text>ATP + H2O = ADP + phosphate + H(+)</text>
        <dbReference type="Rhea" id="RHEA:13065"/>
        <dbReference type="ChEBI" id="CHEBI:15377"/>
        <dbReference type="ChEBI" id="CHEBI:15378"/>
        <dbReference type="ChEBI" id="CHEBI:30616"/>
        <dbReference type="ChEBI" id="CHEBI:43474"/>
        <dbReference type="ChEBI" id="CHEBI:456216"/>
        <dbReference type="EC" id="5.6.2.4"/>
    </reaction>
</comment>
<keyword evidence="7 18" id="KW-0269">Exonuclease</keyword>
<dbReference type="STRING" id="1123380.SAMN02745199_1092"/>
<dbReference type="Proteomes" id="UP000242592">
    <property type="component" value="Unassembled WGS sequence"/>
</dbReference>
<protein>
    <recommendedName>
        <fullName evidence="13">DNA 3'-5' helicase</fullName>
        <ecNumber evidence="13">5.6.2.4</ecNumber>
    </recommendedName>
</protein>
<evidence type="ECO:0000259" key="16">
    <source>
        <dbReference type="PROSITE" id="PS51198"/>
    </source>
</evidence>
<dbReference type="Gene3D" id="3.90.320.10">
    <property type="match status" value="1"/>
</dbReference>
<dbReference type="EMBL" id="FQXN01000004">
    <property type="protein sequence ID" value="SHH44074.1"/>
    <property type="molecule type" value="Genomic_DNA"/>
</dbReference>
<dbReference type="InterPro" id="IPR011604">
    <property type="entry name" value="PDDEXK-like_dom_sf"/>
</dbReference>
<accession>A0A1M5SZX7</accession>
<dbReference type="EC" id="5.6.2.4" evidence="13"/>
<dbReference type="GO" id="GO:0043138">
    <property type="term" value="F:3'-5' DNA helicase activity"/>
    <property type="evidence" value="ECO:0007669"/>
    <property type="project" value="UniProtKB-EC"/>
</dbReference>
<evidence type="ECO:0000256" key="13">
    <source>
        <dbReference type="ARBA" id="ARBA00034808"/>
    </source>
</evidence>
<evidence type="ECO:0000256" key="3">
    <source>
        <dbReference type="ARBA" id="ARBA00022741"/>
    </source>
</evidence>
<dbReference type="OrthoDB" id="9810135at2"/>
<comment type="similarity">
    <text evidence="1">Belongs to the helicase family. UvrD subfamily.</text>
</comment>
<feature type="domain" description="UvrD-like helicase C-terminal" evidence="17">
    <location>
        <begin position="401"/>
        <end position="684"/>
    </location>
</feature>
<gene>
    <name evidence="18" type="ORF">SAMN02745199_1092</name>
</gene>
<evidence type="ECO:0000256" key="1">
    <source>
        <dbReference type="ARBA" id="ARBA00009922"/>
    </source>
</evidence>
<proteinExistence type="inferred from homology"/>
<keyword evidence="19" id="KW-1185">Reference proteome</keyword>
<keyword evidence="10" id="KW-0234">DNA repair</keyword>
<dbReference type="GO" id="GO:0005524">
    <property type="term" value="F:ATP binding"/>
    <property type="evidence" value="ECO:0007669"/>
    <property type="project" value="UniProtKB-UniRule"/>
</dbReference>
<keyword evidence="2" id="KW-0540">Nuclease</keyword>
<evidence type="ECO:0000256" key="11">
    <source>
        <dbReference type="ARBA" id="ARBA00023235"/>
    </source>
</evidence>
<keyword evidence="9" id="KW-0238">DNA-binding</keyword>
<keyword evidence="5 15" id="KW-0378">Hydrolase</keyword>
<reference evidence="19" key="1">
    <citation type="submission" date="2016-11" db="EMBL/GenBank/DDBJ databases">
        <authorList>
            <person name="Varghese N."/>
            <person name="Submissions S."/>
        </authorList>
    </citation>
    <scope>NUCLEOTIDE SEQUENCE [LARGE SCALE GENOMIC DNA]</scope>
    <source>
        <strain evidence="19">DSM 15807</strain>
    </source>
</reference>
<dbReference type="Pfam" id="PF00580">
    <property type="entry name" value="UvrD-helicase"/>
    <property type="match status" value="1"/>
</dbReference>
<dbReference type="InterPro" id="IPR013986">
    <property type="entry name" value="DExx_box_DNA_helicase_dom_sf"/>
</dbReference>
<dbReference type="GO" id="GO:0000725">
    <property type="term" value="P:recombinational repair"/>
    <property type="evidence" value="ECO:0007669"/>
    <property type="project" value="TreeGrafter"/>
</dbReference>
<evidence type="ECO:0000256" key="12">
    <source>
        <dbReference type="ARBA" id="ARBA00034617"/>
    </source>
</evidence>
<keyword evidence="4" id="KW-0227">DNA damage</keyword>
<evidence type="ECO:0000256" key="10">
    <source>
        <dbReference type="ARBA" id="ARBA00023204"/>
    </source>
</evidence>
<dbReference type="InterPro" id="IPR014017">
    <property type="entry name" value="DNA_helicase_UvrD-like_C"/>
</dbReference>
<dbReference type="PROSITE" id="PS51217">
    <property type="entry name" value="UVRD_HELICASE_CTER"/>
    <property type="match status" value="1"/>
</dbReference>
<evidence type="ECO:0000256" key="7">
    <source>
        <dbReference type="ARBA" id="ARBA00022839"/>
    </source>
</evidence>
<dbReference type="InterPro" id="IPR011335">
    <property type="entry name" value="Restrct_endonuc-II-like"/>
</dbReference>
<organism evidence="18 19">
    <name type="scientific">Thermosipho atlanticus DSM 15807</name>
    <dbReference type="NCBI Taxonomy" id="1123380"/>
    <lineage>
        <taxon>Bacteria</taxon>
        <taxon>Thermotogati</taxon>
        <taxon>Thermotogota</taxon>
        <taxon>Thermotogae</taxon>
        <taxon>Thermotogales</taxon>
        <taxon>Fervidobacteriaceae</taxon>
        <taxon>Thermosipho</taxon>
    </lineage>
</organism>
<name>A0A1M5SZX7_9BACT</name>
<dbReference type="InterPro" id="IPR027417">
    <property type="entry name" value="P-loop_NTPase"/>
</dbReference>
<dbReference type="AlphaFoldDB" id="A0A1M5SZX7"/>
<dbReference type="Gene3D" id="1.10.486.10">
    <property type="entry name" value="PCRA, domain 4"/>
    <property type="match status" value="1"/>
</dbReference>
<dbReference type="Gene3D" id="3.40.50.300">
    <property type="entry name" value="P-loop containing nucleotide triphosphate hydrolases"/>
    <property type="match status" value="3"/>
</dbReference>
<evidence type="ECO:0000256" key="8">
    <source>
        <dbReference type="ARBA" id="ARBA00022840"/>
    </source>
</evidence>
<dbReference type="InterPro" id="IPR000212">
    <property type="entry name" value="DNA_helicase_UvrD/REP"/>
</dbReference>
<keyword evidence="3 15" id="KW-0547">Nucleotide-binding</keyword>
<dbReference type="RefSeq" id="WP_073073036.1">
    <property type="nucleotide sequence ID" value="NZ_FQXN01000004.1"/>
</dbReference>
<dbReference type="GO" id="GO:0005829">
    <property type="term" value="C:cytosol"/>
    <property type="evidence" value="ECO:0007669"/>
    <property type="project" value="TreeGrafter"/>
</dbReference>
<evidence type="ECO:0000256" key="14">
    <source>
        <dbReference type="ARBA" id="ARBA00048988"/>
    </source>
</evidence>
<dbReference type="SUPFAM" id="SSF52980">
    <property type="entry name" value="Restriction endonuclease-like"/>
    <property type="match status" value="1"/>
</dbReference>
<evidence type="ECO:0000313" key="18">
    <source>
        <dbReference type="EMBL" id="SHH44074.1"/>
    </source>
</evidence>
<dbReference type="Pfam" id="PF13361">
    <property type="entry name" value="UvrD_C"/>
    <property type="match status" value="1"/>
</dbReference>
<evidence type="ECO:0000313" key="19">
    <source>
        <dbReference type="Proteomes" id="UP000242592"/>
    </source>
</evidence>
<dbReference type="Gene3D" id="1.10.10.160">
    <property type="match status" value="1"/>
</dbReference>